<feature type="coiled-coil region" evidence="1">
    <location>
        <begin position="242"/>
        <end position="297"/>
    </location>
</feature>
<protein>
    <submittedName>
        <fullName evidence="3">Uncharacterized protein</fullName>
    </submittedName>
</protein>
<dbReference type="STRING" id="632335.Calkr_2526"/>
<keyword evidence="1" id="KW-0175">Coiled coil</keyword>
<organism evidence="3 4">
    <name type="scientific">Caldicellulosiruptor acetigenus (strain ATCC 700853 / DSM 12137 / I77R1B)</name>
    <name type="common">Caldicellulosiruptor kristjanssonii</name>
    <dbReference type="NCBI Taxonomy" id="632335"/>
    <lineage>
        <taxon>Bacteria</taxon>
        <taxon>Bacillati</taxon>
        <taxon>Bacillota</taxon>
        <taxon>Bacillota incertae sedis</taxon>
        <taxon>Caldicellulosiruptorales</taxon>
        <taxon>Caldicellulosiruptoraceae</taxon>
        <taxon>Caldicellulosiruptor</taxon>
    </lineage>
</organism>
<dbReference type="EMBL" id="CP002326">
    <property type="protein sequence ID" value="ADQ41955.1"/>
    <property type="molecule type" value="Genomic_DNA"/>
</dbReference>
<feature type="compositionally biased region" description="Basic and acidic residues" evidence="2">
    <location>
        <begin position="1"/>
        <end position="12"/>
    </location>
</feature>
<proteinExistence type="predicted"/>
<feature type="region of interest" description="Disordered" evidence="2">
    <location>
        <begin position="1"/>
        <end position="24"/>
    </location>
</feature>
<keyword evidence="4" id="KW-1185">Reference proteome</keyword>
<dbReference type="Proteomes" id="UP000009256">
    <property type="component" value="Chromosome"/>
</dbReference>
<evidence type="ECO:0000256" key="1">
    <source>
        <dbReference type="SAM" id="Coils"/>
    </source>
</evidence>
<dbReference type="eggNOG" id="ENOG502ZXH2">
    <property type="taxonomic scope" value="Bacteria"/>
</dbReference>
<name>E4S8H3_CALA7</name>
<reference key="1">
    <citation type="submission" date="2010-11" db="EMBL/GenBank/DDBJ databases">
        <title>Complete sequence of chromosome of Caldicellulosiruptor kristjanssonii 177R1B.</title>
        <authorList>
            <consortium name="US DOE Joint Genome Institute"/>
            <person name="Lucas S."/>
            <person name="Copeland A."/>
            <person name="Lapidus A."/>
            <person name="Cheng J.-F."/>
            <person name="Bruce D."/>
            <person name="Goodwin L."/>
            <person name="Pitluck S."/>
            <person name="Davenport K."/>
            <person name="Detter J.C."/>
            <person name="Han C."/>
            <person name="Tapia R."/>
            <person name="Land M."/>
            <person name="Hauser L."/>
            <person name="Jeffries C."/>
            <person name="Kyrpides N."/>
            <person name="Ivanova N."/>
            <person name="Mikhailova N."/>
            <person name="Blumer-Schuette S.E."/>
            <person name="Kelly R.M."/>
            <person name="Woyke T."/>
        </authorList>
    </citation>
    <scope>NUCLEOTIDE SEQUENCE</scope>
    <source>
        <strain>177R1B</strain>
    </source>
</reference>
<gene>
    <name evidence="3" type="ordered locus">Calkr_2526</name>
</gene>
<dbReference type="HOGENOM" id="CLU_672095_0_0_9"/>
<accession>E4S8H3</accession>
<evidence type="ECO:0000313" key="3">
    <source>
        <dbReference type="EMBL" id="ADQ41955.1"/>
    </source>
</evidence>
<evidence type="ECO:0000256" key="2">
    <source>
        <dbReference type="SAM" id="MobiDB-lite"/>
    </source>
</evidence>
<dbReference type="RefSeq" id="WP_013433668.1">
    <property type="nucleotide sequence ID" value="NC_014721.1"/>
</dbReference>
<evidence type="ECO:0000313" key="4">
    <source>
        <dbReference type="Proteomes" id="UP000009256"/>
    </source>
</evidence>
<dbReference type="OrthoDB" id="2083837at2"/>
<dbReference type="KEGG" id="cki:Calkr_2526"/>
<sequence length="411" mass="48533">MHSAEHKEENTLTKRPGFPKDATPKQNTSYKLLLRKELKNVQNFGKFFFELDVLTIAGVSRCLKDGNNFESVKRFVKERLERYQFDANEIHLIIDYLNADNFSFKLMVNEGIERIEKDRFIIEAFVKCYIARYFANRLFEGYKGLMKEIEKDFSEMCGQENLYFFGELKKWIISYDIWPKTAQQYAEIASSFKDEIEDVYSKVFSEVQKRRLIKIGKKKDHQEESQNIAEKAVKSQAEAVAGTRENEEFRKLKEKLENYELMVNMLQEQIEELREINSELQKEREMLLQERQQLPEKILIKLFNDLNSPQFGNLLDKIYVYANDLEPVDSSTAQEIFTNIISVLSLYNIVGHLSKEEYKSTISIKKEEIGSIYRCDRPAQSDKQVYEAQILYPKWTYNQKTVANKFVRIKS</sequence>
<reference evidence="3 4" key="2">
    <citation type="journal article" date="2011" name="J. Bacteriol.">
        <title>Complete genome sequences for the anaerobic, extremely thermophilic plant biomass-degrading bacteria Caldicellulosiruptor hydrothermalis, Caldicellulosiruptor kristjanssonii, Caldicellulosiruptor kronotskyensis, Caldicellulosiruptor owensenis, and Caldicellulosiruptor lactoaceticus.</title>
        <authorList>
            <person name="Blumer-Schuette S.E."/>
            <person name="Ozdemir I."/>
            <person name="Mistry D."/>
            <person name="Lucas S."/>
            <person name="Lapidus A."/>
            <person name="Cheng J.F."/>
            <person name="Goodwin L.A."/>
            <person name="Pitluck S."/>
            <person name="Land M.L."/>
            <person name="Hauser L.J."/>
            <person name="Woyke T."/>
            <person name="Mikhailova N."/>
            <person name="Pati A."/>
            <person name="Kyrpides N.C."/>
            <person name="Ivanova N."/>
            <person name="Detter J.C."/>
            <person name="Walston-Davenport K."/>
            <person name="Han S."/>
            <person name="Adams M.W."/>
            <person name="Kelly R.M."/>
        </authorList>
    </citation>
    <scope>NUCLEOTIDE SEQUENCE [LARGE SCALE GENOMIC DNA]</scope>
    <source>
        <strain evidence="4">ATCC 700853 / DSM 12137 / I77R1B</strain>
    </source>
</reference>
<dbReference type="AlphaFoldDB" id="E4S8H3"/>